<dbReference type="Proteomes" id="UP000243719">
    <property type="component" value="Unassembled WGS sequence"/>
</dbReference>
<dbReference type="GO" id="GO:0003995">
    <property type="term" value="F:acyl-CoA dehydrogenase activity"/>
    <property type="evidence" value="ECO:0007669"/>
    <property type="project" value="TreeGrafter"/>
</dbReference>
<feature type="domain" description="Acyl-CoA dehydrogenase/oxidase N-terminal" evidence="1">
    <location>
        <begin position="10"/>
        <end position="102"/>
    </location>
</feature>
<dbReference type="Gene3D" id="2.40.110.10">
    <property type="entry name" value="Butyryl-CoA Dehydrogenase, subunit A, domain 2"/>
    <property type="match status" value="1"/>
</dbReference>
<proteinExistence type="predicted"/>
<dbReference type="PANTHER" id="PTHR43884">
    <property type="entry name" value="ACYL-COA DEHYDROGENASE"/>
    <property type="match status" value="1"/>
</dbReference>
<dbReference type="AlphaFoldDB" id="A0A1H2PP71"/>
<keyword evidence="3" id="KW-1185">Reference proteome</keyword>
<evidence type="ECO:0000313" key="3">
    <source>
        <dbReference type="Proteomes" id="UP000243719"/>
    </source>
</evidence>
<dbReference type="InterPro" id="IPR046373">
    <property type="entry name" value="Acyl-CoA_Oxase/DH_mid-dom_sf"/>
</dbReference>
<name>A0A1H2PP71_9BURK</name>
<dbReference type="EMBL" id="FNLO01000004">
    <property type="protein sequence ID" value="SDV48054.1"/>
    <property type="molecule type" value="Genomic_DNA"/>
</dbReference>
<organism evidence="2 3">
    <name type="scientific">Chitinasiproducens palmae</name>
    <dbReference type="NCBI Taxonomy" id="1770053"/>
    <lineage>
        <taxon>Bacteria</taxon>
        <taxon>Pseudomonadati</taxon>
        <taxon>Pseudomonadota</taxon>
        <taxon>Betaproteobacteria</taxon>
        <taxon>Burkholderiales</taxon>
        <taxon>Burkholderiaceae</taxon>
        <taxon>Chitinasiproducens</taxon>
    </lineage>
</organism>
<dbReference type="Pfam" id="PF02771">
    <property type="entry name" value="Acyl-CoA_dh_N"/>
    <property type="match status" value="1"/>
</dbReference>
<dbReference type="PANTHER" id="PTHR43884:SF12">
    <property type="entry name" value="ISOVALERYL-COA DEHYDROGENASE, MITOCHONDRIAL-RELATED"/>
    <property type="match status" value="1"/>
</dbReference>
<dbReference type="InterPro" id="IPR009100">
    <property type="entry name" value="AcylCoA_DH/oxidase_NM_dom_sf"/>
</dbReference>
<dbReference type="STRING" id="1770053.SAMN05216551_104122"/>
<dbReference type="InterPro" id="IPR037069">
    <property type="entry name" value="AcylCoA_DH/ox_N_sf"/>
</dbReference>
<dbReference type="Gene3D" id="1.10.540.10">
    <property type="entry name" value="Acyl-CoA dehydrogenase/oxidase, N-terminal domain"/>
    <property type="match status" value="1"/>
</dbReference>
<dbReference type="RefSeq" id="WP_091906935.1">
    <property type="nucleotide sequence ID" value="NZ_FNLO01000004.1"/>
</dbReference>
<sequence length="360" mass="37724">MSATLESWLDTHAQALDAGTGPSDEVLSRLAAARLPGIGVPRELGGEGGTVRDAIEAIAAVAARSLTVAFMLWGHRAFISYVQASPNAALRETVLRRLIAGELAGATGLSNAMKFLSGIESLAVLAAPGGNAAAGWRLDGQLPWVTNLRPEGFIVAAAVQHDEADGGVSIFALPSDAPGVTRSPDLDLIALRGSHTAAIAIERVELGPEWLLHDTARAYLPAIRPAFLGLQCGLAIGLARRSLEQASRARSAAEGVLRETVDALRGRLDSVVAALYAGIADGSFASNAVPLFEQRIALAGIAQEAVEAELQASGGRGYLRESGADFARRWREAAFLPIVTPSLLQLRTELARHAARTERA</sequence>
<dbReference type="InterPro" id="IPR013786">
    <property type="entry name" value="AcylCoA_DH/ox_N"/>
</dbReference>
<evidence type="ECO:0000259" key="1">
    <source>
        <dbReference type="Pfam" id="PF02771"/>
    </source>
</evidence>
<protein>
    <submittedName>
        <fullName evidence="2">Acyl-CoA dehydrogenase</fullName>
    </submittedName>
</protein>
<evidence type="ECO:0000313" key="2">
    <source>
        <dbReference type="EMBL" id="SDV48054.1"/>
    </source>
</evidence>
<dbReference type="SUPFAM" id="SSF56645">
    <property type="entry name" value="Acyl-CoA dehydrogenase NM domain-like"/>
    <property type="match status" value="1"/>
</dbReference>
<dbReference type="GO" id="GO:0050660">
    <property type="term" value="F:flavin adenine dinucleotide binding"/>
    <property type="evidence" value="ECO:0007669"/>
    <property type="project" value="InterPro"/>
</dbReference>
<accession>A0A1H2PP71</accession>
<gene>
    <name evidence="2" type="ORF">SAMN05216551_104122</name>
</gene>
<reference evidence="3" key="1">
    <citation type="submission" date="2016-09" db="EMBL/GenBank/DDBJ databases">
        <authorList>
            <person name="Varghese N."/>
            <person name="Submissions S."/>
        </authorList>
    </citation>
    <scope>NUCLEOTIDE SEQUENCE [LARGE SCALE GENOMIC DNA]</scope>
    <source>
        <strain evidence="3">JS23</strain>
    </source>
</reference>
<dbReference type="OrthoDB" id="2564795at2"/>